<evidence type="ECO:0000313" key="2">
    <source>
        <dbReference type="EMBL" id="SCM69448.1"/>
    </source>
</evidence>
<keyword evidence="1" id="KW-1133">Transmembrane helix</keyword>
<protein>
    <submittedName>
        <fullName evidence="2">Uncharacterized protein</fullName>
    </submittedName>
</protein>
<keyword evidence="1" id="KW-0812">Transmembrane</keyword>
<feature type="transmembrane region" description="Helical" evidence="1">
    <location>
        <begin position="6"/>
        <end position="24"/>
    </location>
</feature>
<dbReference type="Proteomes" id="UP000184085">
    <property type="component" value="Unassembled WGS sequence"/>
</dbReference>
<organism evidence="2 3">
    <name type="scientific">Donghicola eburneus</name>
    <dbReference type="NCBI Taxonomy" id="393278"/>
    <lineage>
        <taxon>Bacteria</taxon>
        <taxon>Pseudomonadati</taxon>
        <taxon>Pseudomonadota</taxon>
        <taxon>Alphaproteobacteria</taxon>
        <taxon>Rhodobacterales</taxon>
        <taxon>Roseobacteraceae</taxon>
        <taxon>Donghicola</taxon>
    </lineage>
</organism>
<name>A0A1M4N5V6_9RHOB</name>
<gene>
    <name evidence="2" type="ORF">KARMA_3687</name>
</gene>
<dbReference type="EMBL" id="FMJB01000064">
    <property type="protein sequence ID" value="SCM69448.1"/>
    <property type="molecule type" value="Genomic_DNA"/>
</dbReference>
<dbReference type="AlphaFoldDB" id="A0A1M4N5V6"/>
<sequence length="114" mass="12298">MEFITDAILGAGALGASFYCWVLSRRLRQFNNLEKGVGGAVAILSAQVDDLTKTLDTAKGTADASSKSLESLTDRAETVAKKLELMVASMHDMEQSKASTTEPIFSHRMMKRGA</sequence>
<reference evidence="3" key="1">
    <citation type="submission" date="2016-09" db="EMBL/GenBank/DDBJ databases">
        <authorList>
            <person name="Wibberg D."/>
        </authorList>
    </citation>
    <scope>NUCLEOTIDE SEQUENCE [LARGE SCALE GENOMIC DNA]</scope>
</reference>
<keyword evidence="3" id="KW-1185">Reference proteome</keyword>
<proteinExistence type="predicted"/>
<evidence type="ECO:0000256" key="1">
    <source>
        <dbReference type="SAM" id="Phobius"/>
    </source>
</evidence>
<dbReference type="RefSeq" id="WP_072709039.1">
    <property type="nucleotide sequence ID" value="NZ_FMJB01000064.1"/>
</dbReference>
<accession>A0A1M4N5V6</accession>
<keyword evidence="1" id="KW-0472">Membrane</keyword>
<evidence type="ECO:0000313" key="3">
    <source>
        <dbReference type="Proteomes" id="UP000184085"/>
    </source>
</evidence>